<dbReference type="RefSeq" id="WP_010837387.1">
    <property type="nucleotide sequence ID" value="NZ_QRCM01000001.1"/>
</dbReference>
<sequence>MTAVPPTMRASLSAPVAALRGEARSLLSLRVWWILVIPPVVVAVCTAAVTVPGMRSLSDMVQTGPADGVAVAALVGAGVSVFVAALFAALCAATYTGTGFRYGTLTTTFAITPRRDRVLGAQFVVAVAVGIGYVLVTELVAVASLAVFGGADFVFDTTLLSVLALGVVIAAAWAAIGAGLVLATAAPVAATVGIVVWCLLGELVAGAILGSAISQFLPVGATMGALVNLASDTAADSLAPWPAATVALLVWAAIAVASGWLITRARDIT</sequence>
<protein>
    <recommendedName>
        <fullName evidence="4">ABC transporter permease</fullName>
    </recommendedName>
</protein>
<dbReference type="AlphaFoldDB" id="A0A6P2CL76"/>
<comment type="caution">
    <text evidence="2">The sequence shown here is derived from an EMBL/GenBank/DDBJ whole genome shotgun (WGS) entry which is preliminary data.</text>
</comment>
<keyword evidence="1" id="KW-0472">Membrane</keyword>
<evidence type="ECO:0008006" key="4">
    <source>
        <dbReference type="Google" id="ProtNLM"/>
    </source>
</evidence>
<feature type="transmembrane region" description="Helical" evidence="1">
    <location>
        <begin position="194"/>
        <end position="218"/>
    </location>
</feature>
<dbReference type="EMBL" id="QRCM01000001">
    <property type="protein sequence ID" value="TXG91738.1"/>
    <property type="molecule type" value="Genomic_DNA"/>
</dbReference>
<evidence type="ECO:0000313" key="3">
    <source>
        <dbReference type="Proteomes" id="UP000471120"/>
    </source>
</evidence>
<reference evidence="2 3" key="1">
    <citation type="submission" date="2018-07" db="EMBL/GenBank/DDBJ databases">
        <title>Genome sequence of Rhodococcus rhodnii ATCC 35071 from Rhodnius prolixus.</title>
        <authorList>
            <person name="Patel V."/>
            <person name="Vogel K.J."/>
        </authorList>
    </citation>
    <scope>NUCLEOTIDE SEQUENCE [LARGE SCALE GENOMIC DNA]</scope>
    <source>
        <strain evidence="2 3">ATCC 35071</strain>
    </source>
</reference>
<keyword evidence="1" id="KW-1133">Transmembrane helix</keyword>
<gene>
    <name evidence="2" type="ORF">DW322_18015</name>
</gene>
<proteinExistence type="predicted"/>
<accession>A0A6P2CL76</accession>
<evidence type="ECO:0000256" key="1">
    <source>
        <dbReference type="SAM" id="Phobius"/>
    </source>
</evidence>
<organism evidence="2 3">
    <name type="scientific">Rhodococcus rhodnii</name>
    <dbReference type="NCBI Taxonomy" id="38312"/>
    <lineage>
        <taxon>Bacteria</taxon>
        <taxon>Bacillati</taxon>
        <taxon>Actinomycetota</taxon>
        <taxon>Actinomycetes</taxon>
        <taxon>Mycobacteriales</taxon>
        <taxon>Nocardiaceae</taxon>
        <taxon>Rhodococcus</taxon>
    </lineage>
</organism>
<feature type="transmembrane region" description="Helical" evidence="1">
    <location>
        <begin position="123"/>
        <end position="148"/>
    </location>
</feature>
<dbReference type="Proteomes" id="UP000471120">
    <property type="component" value="Unassembled WGS sequence"/>
</dbReference>
<feature type="transmembrane region" description="Helical" evidence="1">
    <location>
        <begin position="31"/>
        <end position="51"/>
    </location>
</feature>
<feature type="transmembrane region" description="Helical" evidence="1">
    <location>
        <begin position="238"/>
        <end position="262"/>
    </location>
</feature>
<keyword evidence="1" id="KW-0812">Transmembrane</keyword>
<name>A0A6P2CL76_9NOCA</name>
<evidence type="ECO:0000313" key="2">
    <source>
        <dbReference type="EMBL" id="TXG91738.1"/>
    </source>
</evidence>
<feature type="transmembrane region" description="Helical" evidence="1">
    <location>
        <begin position="160"/>
        <end position="182"/>
    </location>
</feature>
<feature type="transmembrane region" description="Helical" evidence="1">
    <location>
        <begin position="71"/>
        <end position="95"/>
    </location>
</feature>